<dbReference type="SUPFAM" id="SSF82866">
    <property type="entry name" value="Multidrug efflux transporter AcrB transmembrane domain"/>
    <property type="match status" value="2"/>
</dbReference>
<dbReference type="Proteomes" id="UP000190150">
    <property type="component" value="Unassembled WGS sequence"/>
</dbReference>
<feature type="transmembrane region" description="Helical" evidence="1">
    <location>
        <begin position="12"/>
        <end position="30"/>
    </location>
</feature>
<feature type="transmembrane region" description="Helical" evidence="1">
    <location>
        <begin position="977"/>
        <end position="999"/>
    </location>
</feature>
<accession>A0A1T5BYE0</accession>
<feature type="transmembrane region" description="Helical" evidence="1">
    <location>
        <begin position="543"/>
        <end position="565"/>
    </location>
</feature>
<dbReference type="AlphaFoldDB" id="A0A1T5BYE0"/>
<dbReference type="SUPFAM" id="SSF82714">
    <property type="entry name" value="Multidrug efflux transporter AcrB TolC docking domain, DN and DC subdomains"/>
    <property type="match status" value="2"/>
</dbReference>
<dbReference type="PANTHER" id="PTHR32063">
    <property type="match status" value="1"/>
</dbReference>
<feature type="transmembrane region" description="Helical" evidence="1">
    <location>
        <begin position="437"/>
        <end position="456"/>
    </location>
</feature>
<gene>
    <name evidence="2" type="ORF">SAMN05660841_00939</name>
</gene>
<dbReference type="EMBL" id="FUZF01000003">
    <property type="protein sequence ID" value="SKB52358.1"/>
    <property type="molecule type" value="Genomic_DNA"/>
</dbReference>
<dbReference type="Pfam" id="PF00873">
    <property type="entry name" value="ACR_tran"/>
    <property type="match status" value="1"/>
</dbReference>
<dbReference type="Gene3D" id="1.20.1640.10">
    <property type="entry name" value="Multidrug efflux transporter AcrB transmembrane domain"/>
    <property type="match status" value="2"/>
</dbReference>
<feature type="transmembrane region" description="Helical" evidence="1">
    <location>
        <begin position="343"/>
        <end position="362"/>
    </location>
</feature>
<evidence type="ECO:0000313" key="2">
    <source>
        <dbReference type="EMBL" id="SKB52358.1"/>
    </source>
</evidence>
<dbReference type="Gene3D" id="3.30.70.1320">
    <property type="entry name" value="Multidrug efflux transporter AcrB pore domain like"/>
    <property type="match status" value="1"/>
</dbReference>
<feature type="transmembrane region" description="Helical" evidence="1">
    <location>
        <begin position="395"/>
        <end position="416"/>
    </location>
</feature>
<feature type="transmembrane region" description="Helical" evidence="1">
    <location>
        <begin position="928"/>
        <end position="949"/>
    </location>
</feature>
<keyword evidence="1" id="KW-0812">Transmembrane</keyword>
<dbReference type="InterPro" id="IPR027463">
    <property type="entry name" value="AcrB_DN_DC_subdom"/>
</dbReference>
<dbReference type="Gene3D" id="3.30.70.1440">
    <property type="entry name" value="Multidrug efflux transporter AcrB pore domain"/>
    <property type="match status" value="1"/>
</dbReference>
<sequence length="1068" mass="116544">MKISEISIKRPSLIIVMFIILILGGIFSYTRLGYELIPKFDIKVILIQTVYPGASPTEVENTVTKKIEDAISSLEMVKKIEATSMESVSVVAVTLNDEADVNFLLTDAQRKINSILNDLPDDVDPPILNKFSLDDMPIMSLAVTSSLSEKELYDLLDKKIQPVFARINGVAKVDMIGGEEREIQVKVDPEKLEGYGLSISQIQQVIGASNMDFPTGSVQSSEKRNTIRLAGKVSSVEELRNLPITTPAGVTIFLRDIADIQDGVAEIEKVARLDRKNTILMQVYKQSDANAVAVSKLVQATISTKDKEGNVIKGIEKDYAKEGIQVLVANDSSEYTLDSANHVMKDLVVAVILVGFIMLFFLHSLRNAAITMVAIPLSLVATFIGFYFMGYTLNLMSLLGLSLVVGILVDDAIVVIENVHRHMEMGKNKVRAAYDGAAEIGFTVTAITLVIVVVFLPIAMSTGLVANILAQFCVTVIIATGLSLLVSFTVVPWLYSRFGRLEHINSSSFFGRIILGFERGLSKFTHWISDILKWSLRTRGNKIITLVIAVTLFFASLSLPILGYIGGDFFPANDKGEFMIQLELEKDASLETTNQLTQRAENLIASKPEVKRLITTVGQSSDGGMGGVSGSRYKSEIHVILKDEYVGVLNSKVYSAELKRELENELIGAIVRTVNMGLMGAEQAPVHLTVIGTSMEDALDFANKAADILKKIPGSSQVRLSSEAGNPEINVKVDRDKMTSLGLNVATVGSTMQVAFSGNTDNKFRAGDNEYDINIQFDDKGRASIDDVRKLKFINNQGASVTLEQFADISYGSGPTLLERRDKTPSVAVKAQVIGRPAGTVSEEWKREFDKLEKKTGVDTMWGGNMENQEEGFGTLGVALLASIILVYLVMVALYDNFATPFVVLFSIPLSFIGALLLLALTNQTLNIFTILGIIMLIGLVAKNAILLVDFANHKKAAGATTHDALVAANHARLRPILMTTIAMVFGMIPIAMATGGIADTNRGLAIVIIGGLLSSMFLTLVVVPVVYSIFDSLQRRFGKGQDVNYKELIVADYVPNEDYVDEMDVKH</sequence>
<keyword evidence="1" id="KW-1133">Transmembrane helix</keyword>
<feature type="transmembrane region" description="Helical" evidence="1">
    <location>
        <begin position="1005"/>
        <end position="1031"/>
    </location>
</feature>
<dbReference type="GO" id="GO:0005886">
    <property type="term" value="C:plasma membrane"/>
    <property type="evidence" value="ECO:0007669"/>
    <property type="project" value="TreeGrafter"/>
</dbReference>
<keyword evidence="1" id="KW-0472">Membrane</keyword>
<dbReference type="Gene3D" id="3.30.70.1430">
    <property type="entry name" value="Multidrug efflux transporter AcrB pore domain"/>
    <property type="match status" value="2"/>
</dbReference>
<dbReference type="RefSeq" id="WP_079641685.1">
    <property type="nucleotide sequence ID" value="NZ_FUZF01000003.1"/>
</dbReference>
<name>A0A1T5BYE0_9SPHI</name>
<evidence type="ECO:0000256" key="1">
    <source>
        <dbReference type="SAM" id="Phobius"/>
    </source>
</evidence>
<evidence type="ECO:0000313" key="3">
    <source>
        <dbReference type="Proteomes" id="UP000190150"/>
    </source>
</evidence>
<feature type="transmembrane region" description="Helical" evidence="1">
    <location>
        <begin position="369"/>
        <end position="389"/>
    </location>
</feature>
<dbReference type="STRING" id="1513896.SAMN05660841_00939"/>
<dbReference type="SUPFAM" id="SSF82693">
    <property type="entry name" value="Multidrug efflux transporter AcrB pore domain, PN1, PN2, PC1 and PC2 subdomains"/>
    <property type="match status" value="3"/>
</dbReference>
<dbReference type="Gene3D" id="3.30.2090.10">
    <property type="entry name" value="Multidrug efflux transporter AcrB TolC docking domain, DN and DC subdomains"/>
    <property type="match status" value="2"/>
</dbReference>
<reference evidence="3" key="1">
    <citation type="submission" date="2017-02" db="EMBL/GenBank/DDBJ databases">
        <authorList>
            <person name="Varghese N."/>
            <person name="Submissions S."/>
        </authorList>
    </citation>
    <scope>NUCLEOTIDE SEQUENCE [LARGE SCALE GENOMIC DNA]</scope>
    <source>
        <strain evidence="3">DSM 24091</strain>
    </source>
</reference>
<feature type="transmembrane region" description="Helical" evidence="1">
    <location>
        <begin position="468"/>
        <end position="495"/>
    </location>
</feature>
<dbReference type="OrthoDB" id="9758234at2"/>
<dbReference type="PRINTS" id="PR00702">
    <property type="entry name" value="ACRIFLAVINRP"/>
</dbReference>
<dbReference type="GO" id="GO:0042910">
    <property type="term" value="F:xenobiotic transmembrane transporter activity"/>
    <property type="evidence" value="ECO:0007669"/>
    <property type="project" value="TreeGrafter"/>
</dbReference>
<feature type="transmembrane region" description="Helical" evidence="1">
    <location>
        <begin position="902"/>
        <end position="922"/>
    </location>
</feature>
<dbReference type="InterPro" id="IPR001036">
    <property type="entry name" value="Acrflvin-R"/>
</dbReference>
<keyword evidence="3" id="KW-1185">Reference proteome</keyword>
<proteinExistence type="predicted"/>
<organism evidence="2 3">
    <name type="scientific">Sphingobacterium nematocida</name>
    <dbReference type="NCBI Taxonomy" id="1513896"/>
    <lineage>
        <taxon>Bacteria</taxon>
        <taxon>Pseudomonadati</taxon>
        <taxon>Bacteroidota</taxon>
        <taxon>Sphingobacteriia</taxon>
        <taxon>Sphingobacteriales</taxon>
        <taxon>Sphingobacteriaceae</taxon>
        <taxon>Sphingobacterium</taxon>
    </lineage>
</organism>
<feature type="transmembrane region" description="Helical" evidence="1">
    <location>
        <begin position="873"/>
        <end position="895"/>
    </location>
</feature>
<dbReference type="PANTHER" id="PTHR32063:SF0">
    <property type="entry name" value="SWARMING MOTILITY PROTEIN SWRC"/>
    <property type="match status" value="1"/>
</dbReference>
<protein>
    <submittedName>
        <fullName evidence="2">Heavy metal efflux pump, CzcA family/hydrophobe/amphiphile efflux-1 (HAE1) family protein</fullName>
    </submittedName>
</protein>